<dbReference type="CDD" id="cd00637">
    <property type="entry name" value="7tm_classA_rhodopsin-like"/>
    <property type="match status" value="1"/>
</dbReference>
<feature type="transmembrane region" description="Helical" evidence="5">
    <location>
        <begin position="110"/>
        <end position="133"/>
    </location>
</feature>
<dbReference type="FunFam" id="1.20.1070.10:FF:000096">
    <property type="entry name" value="Odorant receptor 131-2"/>
    <property type="match status" value="1"/>
</dbReference>
<dbReference type="GO" id="GO:0016020">
    <property type="term" value="C:membrane"/>
    <property type="evidence" value="ECO:0007669"/>
    <property type="project" value="UniProtKB-SubCell"/>
</dbReference>
<protein>
    <recommendedName>
        <fullName evidence="6">G-protein coupled receptors family 1 profile domain-containing protein</fullName>
    </recommendedName>
</protein>
<keyword evidence="3 5" id="KW-1133">Transmembrane helix</keyword>
<dbReference type="GO" id="GO:0004984">
    <property type="term" value="F:olfactory receptor activity"/>
    <property type="evidence" value="ECO:0007669"/>
    <property type="project" value="TreeGrafter"/>
</dbReference>
<dbReference type="Ensembl" id="ENSNMLT00000030010.1">
    <property type="protein sequence ID" value="ENSNMLP00000026851.1"/>
    <property type="gene ID" value="ENSNMLG00000017135.1"/>
</dbReference>
<evidence type="ECO:0000313" key="8">
    <source>
        <dbReference type="Proteomes" id="UP000694523"/>
    </source>
</evidence>
<reference evidence="7" key="1">
    <citation type="submission" date="2025-08" db="UniProtKB">
        <authorList>
            <consortium name="Ensembl"/>
        </authorList>
    </citation>
    <scope>IDENTIFICATION</scope>
</reference>
<evidence type="ECO:0000256" key="3">
    <source>
        <dbReference type="ARBA" id="ARBA00022989"/>
    </source>
</evidence>
<feature type="transmembrane region" description="Helical" evidence="5">
    <location>
        <begin position="234"/>
        <end position="253"/>
    </location>
</feature>
<keyword evidence="2 5" id="KW-0812">Transmembrane</keyword>
<feature type="transmembrane region" description="Helical" evidence="5">
    <location>
        <begin position="208"/>
        <end position="228"/>
    </location>
</feature>
<sequence>AGCFIMSLQQLQILMCHVSLRQIFYTNPRYILFAHLVLNDVLQLLMSTLMFMLSTTSQEVVCWLCIVLLCLSVLTTHATPLNLAVMAVECYVAVCFPLRHAQLCTVQRTYVVIGGIWAMTSLIILPDVLITAATRTPAFFTSVVYCERTNVFRHPAIMVKRDVQYNIYLSAIWFVLIYTYCHIFFVARAAKSSQSKSKKAQKTILLHGFQLFLCTLSYLDHFLLRALAFWFRRYILHIAFVVYVLVLMLPRLVSPILYGLRDKAFRQHLAKHALFSVTIRA</sequence>
<feature type="transmembrane region" description="Helical" evidence="5">
    <location>
        <begin position="167"/>
        <end position="187"/>
    </location>
</feature>
<dbReference type="PANTHER" id="PTHR26451">
    <property type="entry name" value="G_PROTEIN_RECEP_F1_2 DOMAIN-CONTAINING PROTEIN"/>
    <property type="match status" value="1"/>
</dbReference>
<dbReference type="InterPro" id="IPR000276">
    <property type="entry name" value="GPCR_Rhodpsn"/>
</dbReference>
<organism evidence="7 8">
    <name type="scientific">Neogobius melanostomus</name>
    <name type="common">round goby</name>
    <dbReference type="NCBI Taxonomy" id="47308"/>
    <lineage>
        <taxon>Eukaryota</taxon>
        <taxon>Metazoa</taxon>
        <taxon>Chordata</taxon>
        <taxon>Craniata</taxon>
        <taxon>Vertebrata</taxon>
        <taxon>Euteleostomi</taxon>
        <taxon>Actinopterygii</taxon>
        <taxon>Neopterygii</taxon>
        <taxon>Teleostei</taxon>
        <taxon>Neoteleostei</taxon>
        <taxon>Acanthomorphata</taxon>
        <taxon>Gobiaria</taxon>
        <taxon>Gobiiformes</taxon>
        <taxon>Gobioidei</taxon>
        <taxon>Gobiidae</taxon>
        <taxon>Benthophilinae</taxon>
        <taxon>Neogobiini</taxon>
        <taxon>Neogobius</taxon>
    </lineage>
</organism>
<dbReference type="PROSITE" id="PS50262">
    <property type="entry name" value="G_PROTEIN_RECEP_F1_2"/>
    <property type="match status" value="1"/>
</dbReference>
<dbReference type="Proteomes" id="UP000694523">
    <property type="component" value="Unplaced"/>
</dbReference>
<feature type="transmembrane region" description="Helical" evidence="5">
    <location>
        <begin position="30"/>
        <end position="53"/>
    </location>
</feature>
<comment type="subcellular location">
    <subcellularLocation>
        <location evidence="1">Membrane</location>
    </subcellularLocation>
</comment>
<feature type="transmembrane region" description="Helical" evidence="5">
    <location>
        <begin position="60"/>
        <end position="75"/>
    </location>
</feature>
<keyword evidence="8" id="KW-1185">Reference proteome</keyword>
<dbReference type="InterPro" id="IPR052921">
    <property type="entry name" value="GPCR1_Superfamily_Member"/>
</dbReference>
<dbReference type="GO" id="GO:0004930">
    <property type="term" value="F:G protein-coupled receptor activity"/>
    <property type="evidence" value="ECO:0007669"/>
    <property type="project" value="InterPro"/>
</dbReference>
<dbReference type="Gene3D" id="1.20.1070.10">
    <property type="entry name" value="Rhodopsin 7-helix transmembrane proteins"/>
    <property type="match status" value="1"/>
</dbReference>
<proteinExistence type="predicted"/>
<evidence type="ECO:0000256" key="2">
    <source>
        <dbReference type="ARBA" id="ARBA00022692"/>
    </source>
</evidence>
<dbReference type="AlphaFoldDB" id="A0A8C6TX95"/>
<dbReference type="PRINTS" id="PR00237">
    <property type="entry name" value="GPCRRHODOPSN"/>
</dbReference>
<keyword evidence="4 5" id="KW-0472">Membrane</keyword>
<dbReference type="Pfam" id="PF00001">
    <property type="entry name" value="7tm_1"/>
    <property type="match status" value="1"/>
</dbReference>
<evidence type="ECO:0000256" key="4">
    <source>
        <dbReference type="ARBA" id="ARBA00023136"/>
    </source>
</evidence>
<evidence type="ECO:0000259" key="6">
    <source>
        <dbReference type="PROSITE" id="PS50262"/>
    </source>
</evidence>
<accession>A0A8C6TX95</accession>
<evidence type="ECO:0000256" key="1">
    <source>
        <dbReference type="ARBA" id="ARBA00004370"/>
    </source>
</evidence>
<dbReference type="InterPro" id="IPR017452">
    <property type="entry name" value="GPCR_Rhodpsn_7TM"/>
</dbReference>
<name>A0A8C6TX95_9GOBI</name>
<feature type="domain" description="G-protein coupled receptors family 1 profile" evidence="6">
    <location>
        <begin position="11"/>
        <end position="258"/>
    </location>
</feature>
<reference evidence="7" key="2">
    <citation type="submission" date="2025-09" db="UniProtKB">
        <authorList>
            <consortium name="Ensembl"/>
        </authorList>
    </citation>
    <scope>IDENTIFICATION</scope>
</reference>
<dbReference type="PANTHER" id="PTHR26451:SF998">
    <property type="entry name" value="ODORANT RECEPTOR-RELATED"/>
    <property type="match status" value="1"/>
</dbReference>
<dbReference type="GO" id="GO:0005549">
    <property type="term" value="F:odorant binding"/>
    <property type="evidence" value="ECO:0007669"/>
    <property type="project" value="TreeGrafter"/>
</dbReference>
<dbReference type="SUPFAM" id="SSF81321">
    <property type="entry name" value="Family A G protein-coupled receptor-like"/>
    <property type="match status" value="1"/>
</dbReference>
<evidence type="ECO:0000313" key="7">
    <source>
        <dbReference type="Ensembl" id="ENSNMLP00000026851.1"/>
    </source>
</evidence>
<evidence type="ECO:0000256" key="5">
    <source>
        <dbReference type="SAM" id="Phobius"/>
    </source>
</evidence>